<reference evidence="6 7" key="1">
    <citation type="journal article" date="2021" name="BMC Biol.">
        <title>Horizontally acquired antibacterial genes associated with adaptive radiation of ladybird beetles.</title>
        <authorList>
            <person name="Li H.S."/>
            <person name="Tang X.F."/>
            <person name="Huang Y.H."/>
            <person name="Xu Z.Y."/>
            <person name="Chen M.L."/>
            <person name="Du X.Y."/>
            <person name="Qiu B.Y."/>
            <person name="Chen P.T."/>
            <person name="Zhang W."/>
            <person name="Slipinski A."/>
            <person name="Escalona H.E."/>
            <person name="Waterhouse R.M."/>
            <person name="Zwick A."/>
            <person name="Pang H."/>
        </authorList>
    </citation>
    <scope>NUCLEOTIDE SEQUENCE [LARGE SCALE GENOMIC DNA]</scope>
    <source>
        <strain evidence="6">SYSU2018</strain>
    </source>
</reference>
<feature type="domain" description="Homeobox" evidence="5">
    <location>
        <begin position="174"/>
        <end position="224"/>
    </location>
</feature>
<dbReference type="PANTHER" id="PTHR24340">
    <property type="entry name" value="HOMEOBOX PROTEIN NKX"/>
    <property type="match status" value="1"/>
</dbReference>
<name>A0ABD2PGN5_9CUCU</name>
<keyword evidence="2 3" id="KW-0371">Homeobox</keyword>
<feature type="compositionally biased region" description="Polar residues" evidence="4">
    <location>
        <begin position="20"/>
        <end position="38"/>
    </location>
</feature>
<accession>A0ABD2PGN5</accession>
<dbReference type="AlphaFoldDB" id="A0ABD2PGN5"/>
<dbReference type="CDD" id="cd00086">
    <property type="entry name" value="homeodomain"/>
    <property type="match status" value="1"/>
</dbReference>
<comment type="caution">
    <text evidence="6">The sequence shown here is derived from an EMBL/GenBank/DDBJ whole genome shotgun (WGS) entry which is preliminary data.</text>
</comment>
<dbReference type="Gene3D" id="1.10.10.60">
    <property type="entry name" value="Homeodomain-like"/>
    <property type="match status" value="1"/>
</dbReference>
<keyword evidence="7" id="KW-1185">Reference proteome</keyword>
<comment type="subcellular location">
    <subcellularLocation>
        <location evidence="1 2 3">Nucleus</location>
    </subcellularLocation>
</comment>
<keyword evidence="2 3" id="KW-0539">Nucleus</keyword>
<sequence length="224" mass="25396">MFSEEQEGAKLSPKDDFPQPFSQEDFQVHSPQKGSDSVSAEYESSDNKEDVNNKKTLTWHEHVYRRLTSKPTPHYIENILGIQCEKSSETDEHELKNMCLAENSDSFAKDQSSLTDAINEPLNLSIRNNAKVKTKTGRESSRKRKKGIEPLDLKLSSLGALPVDSVAEDADAKSKKKKARTTFTGRQIFELEKQFESKKYLSSSERSEMAKLLNVTETQVSYLK</sequence>
<evidence type="ECO:0000313" key="7">
    <source>
        <dbReference type="Proteomes" id="UP001516400"/>
    </source>
</evidence>
<dbReference type="InterPro" id="IPR009057">
    <property type="entry name" value="Homeodomain-like_sf"/>
</dbReference>
<dbReference type="Proteomes" id="UP001516400">
    <property type="component" value="Unassembled WGS sequence"/>
</dbReference>
<dbReference type="GO" id="GO:0006357">
    <property type="term" value="P:regulation of transcription by RNA polymerase II"/>
    <property type="evidence" value="ECO:0007669"/>
    <property type="project" value="UniProtKB-ARBA"/>
</dbReference>
<dbReference type="PROSITE" id="PS50071">
    <property type="entry name" value="HOMEOBOX_2"/>
    <property type="match status" value="1"/>
</dbReference>
<dbReference type="InterPro" id="IPR001356">
    <property type="entry name" value="HD"/>
</dbReference>
<dbReference type="InterPro" id="IPR050394">
    <property type="entry name" value="Homeobox_NK-like"/>
</dbReference>
<dbReference type="EMBL" id="JABFTP020000186">
    <property type="protein sequence ID" value="KAL3289885.1"/>
    <property type="molecule type" value="Genomic_DNA"/>
</dbReference>
<feature type="region of interest" description="Disordered" evidence="4">
    <location>
        <begin position="1"/>
        <end position="53"/>
    </location>
</feature>
<evidence type="ECO:0000259" key="5">
    <source>
        <dbReference type="PROSITE" id="PS50071"/>
    </source>
</evidence>
<keyword evidence="2 3" id="KW-0238">DNA-binding</keyword>
<evidence type="ECO:0000256" key="3">
    <source>
        <dbReference type="RuleBase" id="RU000682"/>
    </source>
</evidence>
<evidence type="ECO:0000313" key="6">
    <source>
        <dbReference type="EMBL" id="KAL3289885.1"/>
    </source>
</evidence>
<dbReference type="SMART" id="SM00389">
    <property type="entry name" value="HOX"/>
    <property type="match status" value="1"/>
</dbReference>
<dbReference type="GO" id="GO:0003677">
    <property type="term" value="F:DNA binding"/>
    <property type="evidence" value="ECO:0007669"/>
    <property type="project" value="UniProtKB-UniRule"/>
</dbReference>
<dbReference type="PANTHER" id="PTHR24340:SF70">
    <property type="entry name" value="NK7.1, ISOFORM A"/>
    <property type="match status" value="1"/>
</dbReference>
<dbReference type="SUPFAM" id="SSF46689">
    <property type="entry name" value="Homeodomain-like"/>
    <property type="match status" value="1"/>
</dbReference>
<dbReference type="GO" id="GO:0005634">
    <property type="term" value="C:nucleus"/>
    <property type="evidence" value="ECO:0007669"/>
    <property type="project" value="UniProtKB-SubCell"/>
</dbReference>
<protein>
    <recommendedName>
        <fullName evidence="5">Homeobox domain-containing protein</fullName>
    </recommendedName>
</protein>
<organism evidence="6 7">
    <name type="scientific">Cryptolaemus montrouzieri</name>
    <dbReference type="NCBI Taxonomy" id="559131"/>
    <lineage>
        <taxon>Eukaryota</taxon>
        <taxon>Metazoa</taxon>
        <taxon>Ecdysozoa</taxon>
        <taxon>Arthropoda</taxon>
        <taxon>Hexapoda</taxon>
        <taxon>Insecta</taxon>
        <taxon>Pterygota</taxon>
        <taxon>Neoptera</taxon>
        <taxon>Endopterygota</taxon>
        <taxon>Coleoptera</taxon>
        <taxon>Polyphaga</taxon>
        <taxon>Cucujiformia</taxon>
        <taxon>Coccinelloidea</taxon>
        <taxon>Coccinellidae</taxon>
        <taxon>Scymninae</taxon>
        <taxon>Scymnini</taxon>
        <taxon>Cryptolaemus</taxon>
    </lineage>
</organism>
<evidence type="ECO:0000256" key="2">
    <source>
        <dbReference type="PROSITE-ProRule" id="PRU00108"/>
    </source>
</evidence>
<gene>
    <name evidence="6" type="ORF">HHI36_023275</name>
</gene>
<dbReference type="Pfam" id="PF00046">
    <property type="entry name" value="Homeodomain"/>
    <property type="match status" value="1"/>
</dbReference>
<evidence type="ECO:0000256" key="1">
    <source>
        <dbReference type="ARBA" id="ARBA00004123"/>
    </source>
</evidence>
<evidence type="ECO:0000256" key="4">
    <source>
        <dbReference type="SAM" id="MobiDB-lite"/>
    </source>
</evidence>
<proteinExistence type="predicted"/>